<dbReference type="PANTHER" id="PTHR35790:SF4">
    <property type="entry name" value="HTH-TYPE TRANSCRIPTIONAL REGULATOR PCHR"/>
    <property type="match status" value="1"/>
</dbReference>
<comment type="caution">
    <text evidence="5">The sequence shown here is derived from an EMBL/GenBank/DDBJ whole genome shotgun (WGS) entry which is preliminary data.</text>
</comment>
<evidence type="ECO:0000256" key="1">
    <source>
        <dbReference type="ARBA" id="ARBA00023015"/>
    </source>
</evidence>
<dbReference type="Gene3D" id="1.10.10.10">
    <property type="entry name" value="Winged helix-like DNA-binding domain superfamily/Winged helix DNA-binding domain"/>
    <property type="match status" value="1"/>
</dbReference>
<dbReference type="RefSeq" id="WP_192028271.1">
    <property type="nucleotide sequence ID" value="NZ_JACYTR010000005.1"/>
</dbReference>
<dbReference type="Pfam" id="PF12802">
    <property type="entry name" value="MarR_2"/>
    <property type="match status" value="1"/>
</dbReference>
<proteinExistence type="predicted"/>
<sequence>MTETPHAVLALETFLPYRLSVLSNRISNDIAQFYQRRFGLSVTEWRAMAVIGRYPGISAVDVTERTAMDKVAVSRAVNALLQRQLVERRFDETDRRRSILRLTDAGVSIYDEIAPLALKLEASLLESFAPGEREVLMRLLDKLDAAEMRAHL</sequence>
<dbReference type="AlphaFoldDB" id="A0AAW3ZJN4"/>
<dbReference type="EMBL" id="JACYTR010000005">
    <property type="protein sequence ID" value="MBD8524924.1"/>
    <property type="molecule type" value="Genomic_DNA"/>
</dbReference>
<dbReference type="SMART" id="SM00347">
    <property type="entry name" value="HTH_MARR"/>
    <property type="match status" value="1"/>
</dbReference>
<keyword evidence="2" id="KW-0238">DNA-binding</keyword>
<dbReference type="SUPFAM" id="SSF46785">
    <property type="entry name" value="Winged helix' DNA-binding domain"/>
    <property type="match status" value="1"/>
</dbReference>
<dbReference type="GO" id="GO:0003700">
    <property type="term" value="F:DNA-binding transcription factor activity"/>
    <property type="evidence" value="ECO:0007669"/>
    <property type="project" value="InterPro"/>
</dbReference>
<protein>
    <submittedName>
        <fullName evidence="5">Winged helix-turn-helix transcriptional regulator</fullName>
    </submittedName>
</protein>
<evidence type="ECO:0000259" key="4">
    <source>
        <dbReference type="PROSITE" id="PS50995"/>
    </source>
</evidence>
<organism evidence="5 6">
    <name type="scientific">Pseudomarimonas arenosa</name>
    <dbReference type="NCBI Taxonomy" id="2774145"/>
    <lineage>
        <taxon>Bacteria</taxon>
        <taxon>Pseudomonadati</taxon>
        <taxon>Pseudomonadota</taxon>
        <taxon>Gammaproteobacteria</taxon>
        <taxon>Lysobacterales</taxon>
        <taxon>Lysobacteraceae</taxon>
        <taxon>Pseudomarimonas</taxon>
    </lineage>
</organism>
<dbReference type="InterPro" id="IPR036388">
    <property type="entry name" value="WH-like_DNA-bd_sf"/>
</dbReference>
<dbReference type="InterPro" id="IPR052067">
    <property type="entry name" value="Metal_resp_HTH_trans_reg"/>
</dbReference>
<dbReference type="Proteomes" id="UP000613768">
    <property type="component" value="Unassembled WGS sequence"/>
</dbReference>
<keyword evidence="3" id="KW-0804">Transcription</keyword>
<keyword evidence="6" id="KW-1185">Reference proteome</keyword>
<gene>
    <name evidence="5" type="ORF">IFO71_04130</name>
</gene>
<evidence type="ECO:0000313" key="6">
    <source>
        <dbReference type="Proteomes" id="UP000613768"/>
    </source>
</evidence>
<dbReference type="GO" id="GO:0003677">
    <property type="term" value="F:DNA binding"/>
    <property type="evidence" value="ECO:0007669"/>
    <property type="project" value="UniProtKB-KW"/>
</dbReference>
<evidence type="ECO:0000256" key="2">
    <source>
        <dbReference type="ARBA" id="ARBA00023125"/>
    </source>
</evidence>
<keyword evidence="1" id="KW-0805">Transcription regulation</keyword>
<evidence type="ECO:0000313" key="5">
    <source>
        <dbReference type="EMBL" id="MBD8524924.1"/>
    </source>
</evidence>
<dbReference type="InterPro" id="IPR036390">
    <property type="entry name" value="WH_DNA-bd_sf"/>
</dbReference>
<dbReference type="InterPro" id="IPR000835">
    <property type="entry name" value="HTH_MarR-typ"/>
</dbReference>
<name>A0AAW3ZJN4_9GAMM</name>
<dbReference type="PROSITE" id="PS50995">
    <property type="entry name" value="HTH_MARR_2"/>
    <property type="match status" value="1"/>
</dbReference>
<evidence type="ECO:0000256" key="3">
    <source>
        <dbReference type="ARBA" id="ARBA00023163"/>
    </source>
</evidence>
<dbReference type="PANTHER" id="PTHR35790">
    <property type="entry name" value="HTH-TYPE TRANSCRIPTIONAL REGULATOR PCHR"/>
    <property type="match status" value="1"/>
</dbReference>
<dbReference type="PRINTS" id="PR00598">
    <property type="entry name" value="HTHMARR"/>
</dbReference>
<reference evidence="5 6" key="1">
    <citation type="submission" date="2020-09" db="EMBL/GenBank/DDBJ databases">
        <title>Pseudoxanthomonas sp. CAU 1598 isolated from sand of Yaerae Beach.</title>
        <authorList>
            <person name="Kim W."/>
        </authorList>
    </citation>
    <scope>NUCLEOTIDE SEQUENCE [LARGE SCALE GENOMIC DNA]</scope>
    <source>
        <strain evidence="5 6">CAU 1598</strain>
    </source>
</reference>
<accession>A0AAW3ZJN4</accession>
<feature type="domain" description="HTH marR-type" evidence="4">
    <location>
        <begin position="12"/>
        <end position="145"/>
    </location>
</feature>